<dbReference type="CDD" id="cd00854">
    <property type="entry name" value="NagA"/>
    <property type="match status" value="1"/>
</dbReference>
<proteinExistence type="inferred from homology"/>
<dbReference type="OrthoDB" id="9776488at2"/>
<comment type="caution">
    <text evidence="8">The sequence shown here is derived from an EMBL/GenBank/DDBJ whole genome shotgun (WGS) entry which is preliminary data.</text>
</comment>
<dbReference type="NCBIfam" id="TIGR00221">
    <property type="entry name" value="nagA"/>
    <property type="match status" value="1"/>
</dbReference>
<dbReference type="GO" id="GO:0008448">
    <property type="term" value="F:N-acetylglucosamine-6-phosphate deacetylase activity"/>
    <property type="evidence" value="ECO:0007669"/>
    <property type="project" value="UniProtKB-EC"/>
</dbReference>
<evidence type="ECO:0000313" key="9">
    <source>
        <dbReference type="Proteomes" id="UP000184550"/>
    </source>
</evidence>
<feature type="binding site" evidence="6">
    <location>
        <position position="269"/>
    </location>
    <ligand>
        <name>substrate</name>
    </ligand>
</feature>
<feature type="binding site" evidence="7">
    <location>
        <position position="213"/>
    </location>
    <ligand>
        <name>Zn(2+)</name>
        <dbReference type="ChEBI" id="CHEBI:29105"/>
    </ligand>
</feature>
<feature type="binding site" evidence="6">
    <location>
        <position position="245"/>
    </location>
    <ligand>
        <name>substrate</name>
    </ligand>
</feature>
<gene>
    <name evidence="8" type="ORF">PL8927_830023</name>
</gene>
<comment type="similarity">
    <text evidence="1 4">Belongs to the metallo-dependent hydrolases superfamily. NagA family.</text>
</comment>
<dbReference type="PANTHER" id="PTHR11113">
    <property type="entry name" value="N-ACETYLGLUCOSAMINE-6-PHOSPHATE DEACETYLASE"/>
    <property type="match status" value="1"/>
</dbReference>
<evidence type="ECO:0000313" key="8">
    <source>
        <dbReference type="EMBL" id="VXD24607.1"/>
    </source>
</evidence>
<evidence type="ECO:0000256" key="4">
    <source>
        <dbReference type="PIRNR" id="PIRNR038994"/>
    </source>
</evidence>
<evidence type="ECO:0000256" key="7">
    <source>
        <dbReference type="PIRSR" id="PIRSR038994-3"/>
    </source>
</evidence>
<dbReference type="PANTHER" id="PTHR11113:SF14">
    <property type="entry name" value="N-ACETYLGLUCOSAMINE-6-PHOSPHATE DEACETYLASE"/>
    <property type="match status" value="1"/>
</dbReference>
<feature type="binding site" evidence="6">
    <location>
        <begin position="237"/>
        <end position="238"/>
    </location>
    <ligand>
        <name>substrate</name>
    </ligand>
</feature>
<dbReference type="InterPro" id="IPR032466">
    <property type="entry name" value="Metal_Hydrolase"/>
</dbReference>
<dbReference type="PIRSF" id="PIRSF038994">
    <property type="entry name" value="NagA"/>
    <property type="match status" value="1"/>
</dbReference>
<dbReference type="EMBL" id="CZCU02000161">
    <property type="protein sequence ID" value="VXD24607.1"/>
    <property type="molecule type" value="Genomic_DNA"/>
</dbReference>
<feature type="binding site" evidence="7">
    <location>
        <position position="147"/>
    </location>
    <ligand>
        <name>Zn(2+)</name>
        <dbReference type="ChEBI" id="CHEBI:29105"/>
    </ligand>
</feature>
<comment type="cofactor">
    <cofactor evidence="7">
        <name>a divalent metal cation</name>
        <dbReference type="ChEBI" id="CHEBI:60240"/>
    </cofactor>
    <text evidence="7">Binds 1 divalent metal cation per subunit.</text>
</comment>
<sequence>MTTTQQQDTATFDIINVRLPGSQNLQQVLIRQGQIYNIEPMKVSSQPGSTAEIERLDLEGDWLSLGGIDLQINGALGLAFPDLEPQDFPKLTKICQYLWQQGIDGFMPTIVTTSVEKIQRSLSTIAQFIQQIPPDQPTAKILGVHLEGPFLNPSKRGAHPQEHLLPLTLDHVQRVLGDYGNWVKIITLAPELDPTGTVIPHLTNLDIIVSLGHSQATADQAEQAFALGATMVTHAFNAMPSLHHREPGLLGSALVNPKVQSGFIADGQHVSPLMVELLLRMSGITATQETTNLIPLFLVSDALAPLGLPDGVYPWDQRQIEVKQGTARLSDGTLAGTTLPLLIGVQNLVQWNCCNVGDAIALATTAPRQALGLFSLIGQSATHLLRWKVHLCSQTTTLTWQRLFPDI</sequence>
<dbReference type="InterPro" id="IPR003764">
    <property type="entry name" value="GlcNAc_6-P_deAcase"/>
</dbReference>
<feature type="binding site" evidence="6">
    <location>
        <begin position="334"/>
        <end position="336"/>
    </location>
    <ligand>
        <name>substrate</name>
    </ligand>
</feature>
<evidence type="ECO:0000256" key="1">
    <source>
        <dbReference type="ARBA" id="ARBA00010716"/>
    </source>
</evidence>
<accession>A0A7Z9C325</accession>
<reference evidence="8" key="1">
    <citation type="submission" date="2019-10" db="EMBL/GenBank/DDBJ databases">
        <authorList>
            <consortium name="Genoscope - CEA"/>
            <person name="William W."/>
        </authorList>
    </citation>
    <scope>NUCLEOTIDE SEQUENCE [LARGE SCALE GENOMIC DNA]</scope>
    <source>
        <strain evidence="8">BBR_PRJEB10992</strain>
    </source>
</reference>
<dbReference type="RefSeq" id="WP_083626010.1">
    <property type="nucleotide sequence ID" value="NZ_LR734883.1"/>
</dbReference>
<evidence type="ECO:0000256" key="2">
    <source>
        <dbReference type="ARBA" id="ARBA00022723"/>
    </source>
</evidence>
<dbReference type="GO" id="GO:0046872">
    <property type="term" value="F:metal ion binding"/>
    <property type="evidence" value="ECO:0007669"/>
    <property type="project" value="UniProtKB-KW"/>
</dbReference>
<name>A0A7Z9C325_9CYAN</name>
<dbReference type="SUPFAM" id="SSF51556">
    <property type="entry name" value="Metallo-dependent hydrolases"/>
    <property type="match status" value="1"/>
</dbReference>
<feature type="active site" description="Proton donor/acceptor" evidence="5">
    <location>
        <position position="301"/>
    </location>
</feature>
<dbReference type="Proteomes" id="UP000184550">
    <property type="component" value="Unassembled WGS sequence"/>
</dbReference>
<feature type="binding site" evidence="6">
    <location>
        <position position="158"/>
    </location>
    <ligand>
        <name>substrate</name>
    </ligand>
</feature>
<dbReference type="EC" id="3.5.1.25" evidence="8"/>
<evidence type="ECO:0000256" key="3">
    <source>
        <dbReference type="ARBA" id="ARBA00022801"/>
    </source>
</evidence>
<keyword evidence="2 7" id="KW-0479">Metal-binding</keyword>
<dbReference type="AlphaFoldDB" id="A0A7Z9C325"/>
<evidence type="ECO:0000256" key="6">
    <source>
        <dbReference type="PIRSR" id="PIRSR038994-2"/>
    </source>
</evidence>
<keyword evidence="9" id="KW-1185">Reference proteome</keyword>
<protein>
    <submittedName>
        <fullName evidence="8">N-acetylglucosamine-6-phosphate deacetylase</fullName>
        <ecNumber evidence="8">3.5.1.25</ecNumber>
    </submittedName>
</protein>
<dbReference type="Gene3D" id="3.20.20.140">
    <property type="entry name" value="Metal-dependent hydrolases"/>
    <property type="match status" value="1"/>
</dbReference>
<evidence type="ECO:0000256" key="5">
    <source>
        <dbReference type="PIRSR" id="PIRSR038994-1"/>
    </source>
</evidence>
<feature type="binding site" evidence="7">
    <location>
        <position position="234"/>
    </location>
    <ligand>
        <name>Zn(2+)</name>
        <dbReference type="ChEBI" id="CHEBI:29105"/>
    </ligand>
</feature>
<keyword evidence="4" id="KW-0119">Carbohydrate metabolism</keyword>
<organism evidence="8 9">
    <name type="scientific">Planktothrix serta PCC 8927</name>
    <dbReference type="NCBI Taxonomy" id="671068"/>
    <lineage>
        <taxon>Bacteria</taxon>
        <taxon>Bacillati</taxon>
        <taxon>Cyanobacteriota</taxon>
        <taxon>Cyanophyceae</taxon>
        <taxon>Oscillatoriophycideae</taxon>
        <taxon>Oscillatoriales</taxon>
        <taxon>Microcoleaceae</taxon>
        <taxon>Planktothrix</taxon>
    </lineage>
</organism>
<dbReference type="GO" id="GO:0006046">
    <property type="term" value="P:N-acetylglucosamine catabolic process"/>
    <property type="evidence" value="ECO:0007669"/>
    <property type="project" value="TreeGrafter"/>
</dbReference>
<keyword evidence="3 4" id="KW-0378">Hydrolase</keyword>